<dbReference type="Pfam" id="PF01148">
    <property type="entry name" value="CTP_transf_1"/>
    <property type="match status" value="1"/>
</dbReference>
<evidence type="ECO:0000313" key="26">
    <source>
        <dbReference type="Proteomes" id="UP000190105"/>
    </source>
</evidence>
<comment type="similarity">
    <text evidence="5">Belongs to the CDS family.</text>
</comment>
<evidence type="ECO:0000256" key="21">
    <source>
        <dbReference type="ARBA" id="ARBA00032396"/>
    </source>
</evidence>
<evidence type="ECO:0000256" key="12">
    <source>
        <dbReference type="ARBA" id="ARBA00022695"/>
    </source>
</evidence>
<evidence type="ECO:0000256" key="20">
    <source>
        <dbReference type="ARBA" id="ARBA00032253"/>
    </source>
</evidence>
<dbReference type="OrthoDB" id="9799199at2"/>
<keyword evidence="11 24" id="KW-0812">Transmembrane</keyword>
<comment type="pathway">
    <text evidence="3">Phospholipid metabolism; CDP-diacylglycerol biosynthesis; CDP-diacylglycerol from sn-glycerol 3-phosphate: step 3/3.</text>
</comment>
<gene>
    <name evidence="25" type="ORF">SAMN05443428_107162</name>
</gene>
<evidence type="ECO:0000256" key="7">
    <source>
        <dbReference type="ARBA" id="ARBA00019373"/>
    </source>
</evidence>
<keyword evidence="9" id="KW-0444">Lipid biosynthesis</keyword>
<evidence type="ECO:0000256" key="17">
    <source>
        <dbReference type="ARBA" id="ARBA00023264"/>
    </source>
</evidence>
<dbReference type="GO" id="GO:0005886">
    <property type="term" value="C:plasma membrane"/>
    <property type="evidence" value="ECO:0007669"/>
    <property type="project" value="UniProtKB-SubCell"/>
</dbReference>
<dbReference type="PANTHER" id="PTHR46382:SF1">
    <property type="entry name" value="PHOSPHATIDATE CYTIDYLYLTRANSFERASE"/>
    <property type="match status" value="1"/>
</dbReference>
<keyword evidence="13 24" id="KW-1133">Transmembrane helix</keyword>
<dbReference type="PANTHER" id="PTHR46382">
    <property type="entry name" value="PHOSPHATIDATE CYTIDYLYLTRANSFERASE"/>
    <property type="match status" value="1"/>
</dbReference>
<reference evidence="26" key="1">
    <citation type="submission" date="2017-02" db="EMBL/GenBank/DDBJ databases">
        <authorList>
            <person name="Varghese N."/>
            <person name="Submissions S."/>
        </authorList>
    </citation>
    <scope>NUCLEOTIDE SEQUENCE [LARGE SCALE GENOMIC DNA]</scope>
    <source>
        <strain evidence="26">USBA 833</strain>
    </source>
</reference>
<accession>A0A1T4XBT4</accession>
<evidence type="ECO:0000256" key="8">
    <source>
        <dbReference type="ARBA" id="ARBA00022475"/>
    </source>
</evidence>
<comment type="pathway">
    <text evidence="4">Lipid metabolism.</text>
</comment>
<evidence type="ECO:0000256" key="18">
    <source>
        <dbReference type="ARBA" id="ARBA00029893"/>
    </source>
</evidence>
<feature type="transmembrane region" description="Helical" evidence="24">
    <location>
        <begin position="203"/>
        <end position="223"/>
    </location>
</feature>
<dbReference type="EC" id="2.7.7.41" evidence="6"/>
<evidence type="ECO:0000256" key="4">
    <source>
        <dbReference type="ARBA" id="ARBA00005189"/>
    </source>
</evidence>
<dbReference type="Proteomes" id="UP000190105">
    <property type="component" value="Unassembled WGS sequence"/>
</dbReference>
<evidence type="ECO:0000256" key="13">
    <source>
        <dbReference type="ARBA" id="ARBA00022989"/>
    </source>
</evidence>
<comment type="catalytic activity">
    <reaction evidence="1">
        <text>a 1,2-diacyl-sn-glycero-3-phosphate + CTP + H(+) = a CDP-1,2-diacyl-sn-glycerol + diphosphate</text>
        <dbReference type="Rhea" id="RHEA:16229"/>
        <dbReference type="ChEBI" id="CHEBI:15378"/>
        <dbReference type="ChEBI" id="CHEBI:33019"/>
        <dbReference type="ChEBI" id="CHEBI:37563"/>
        <dbReference type="ChEBI" id="CHEBI:58332"/>
        <dbReference type="ChEBI" id="CHEBI:58608"/>
        <dbReference type="EC" id="2.7.7.41"/>
    </reaction>
</comment>
<feature type="transmembrane region" description="Helical" evidence="24">
    <location>
        <begin position="77"/>
        <end position="96"/>
    </location>
</feature>
<evidence type="ECO:0000256" key="3">
    <source>
        <dbReference type="ARBA" id="ARBA00005119"/>
    </source>
</evidence>
<evidence type="ECO:0000256" key="5">
    <source>
        <dbReference type="ARBA" id="ARBA00010185"/>
    </source>
</evidence>
<dbReference type="GO" id="GO:0016024">
    <property type="term" value="P:CDP-diacylglycerol biosynthetic process"/>
    <property type="evidence" value="ECO:0007669"/>
    <property type="project" value="TreeGrafter"/>
</dbReference>
<evidence type="ECO:0000256" key="14">
    <source>
        <dbReference type="ARBA" id="ARBA00023098"/>
    </source>
</evidence>
<protein>
    <recommendedName>
        <fullName evidence="7">Phosphatidate cytidylyltransferase</fullName>
        <ecNumber evidence="6">2.7.7.41</ecNumber>
    </recommendedName>
    <alternativeName>
        <fullName evidence="20">CDP-DAG synthase</fullName>
    </alternativeName>
    <alternativeName>
        <fullName evidence="22">CDP-DG synthase</fullName>
    </alternativeName>
    <alternativeName>
        <fullName evidence="18">CDP-diacylglycerol synthase</fullName>
    </alternativeName>
    <alternativeName>
        <fullName evidence="21">CDP-diglyceride pyrophosphorylase</fullName>
    </alternativeName>
    <alternativeName>
        <fullName evidence="23">CDP-diglyceride synthase</fullName>
    </alternativeName>
    <alternativeName>
        <fullName evidence="19">CTP:phosphatidate cytidylyltransferase</fullName>
    </alternativeName>
</protein>
<evidence type="ECO:0000256" key="15">
    <source>
        <dbReference type="ARBA" id="ARBA00023136"/>
    </source>
</evidence>
<proteinExistence type="inferred from homology"/>
<feature type="transmembrane region" description="Helical" evidence="24">
    <location>
        <begin position="52"/>
        <end position="71"/>
    </location>
</feature>
<evidence type="ECO:0000256" key="16">
    <source>
        <dbReference type="ARBA" id="ARBA00023209"/>
    </source>
</evidence>
<dbReference type="STRING" id="1147123.SAMN05443428_107162"/>
<dbReference type="RefSeq" id="WP_078696301.1">
    <property type="nucleotide sequence ID" value="NZ_FUYH01000007.1"/>
</dbReference>
<keyword evidence="10 25" id="KW-0808">Transferase</keyword>
<organism evidence="25 26">
    <name type="scientific">Caloramator quimbayensis</name>
    <dbReference type="NCBI Taxonomy" id="1147123"/>
    <lineage>
        <taxon>Bacteria</taxon>
        <taxon>Bacillati</taxon>
        <taxon>Bacillota</taxon>
        <taxon>Clostridia</taxon>
        <taxon>Eubacteriales</taxon>
        <taxon>Clostridiaceae</taxon>
        <taxon>Caloramator</taxon>
    </lineage>
</organism>
<keyword evidence="17" id="KW-1208">Phospholipid metabolism</keyword>
<evidence type="ECO:0000256" key="19">
    <source>
        <dbReference type="ARBA" id="ARBA00031825"/>
    </source>
</evidence>
<evidence type="ECO:0000256" key="23">
    <source>
        <dbReference type="ARBA" id="ARBA00033406"/>
    </source>
</evidence>
<sequence>MVDKRVISAVVAIPILIFCLFFGKIIFKSGIVFVSAICIYEYINAYKKSNHPVIEVILILGFILISISIFLKIIPNVILPIIYIVVISSMAAPIFFKKYNVVSSALTITGFIYIVCFFSLLTLIRDNAKGGSYLIWIVFIIAWSCDTAAYYSGRFFGKRKLCPSVSPKKTVEGSIGGIIGSVIGIIIWALISKSVITINWSSLILLGIIGGIVSQLGDLSASLIKRYVGIKDYGNIMPGHGGLLDRFDSILFTVPIVYYYITIFMG</sequence>
<feature type="transmembrane region" description="Helical" evidence="24">
    <location>
        <begin position="173"/>
        <end position="191"/>
    </location>
</feature>
<keyword evidence="12 25" id="KW-0548">Nucleotidyltransferase</keyword>
<keyword evidence="26" id="KW-1185">Reference proteome</keyword>
<evidence type="ECO:0000256" key="6">
    <source>
        <dbReference type="ARBA" id="ARBA00012487"/>
    </source>
</evidence>
<evidence type="ECO:0000256" key="24">
    <source>
        <dbReference type="SAM" id="Phobius"/>
    </source>
</evidence>
<keyword evidence="8" id="KW-1003">Cell membrane</keyword>
<dbReference type="GO" id="GO:0004605">
    <property type="term" value="F:phosphatidate cytidylyltransferase activity"/>
    <property type="evidence" value="ECO:0007669"/>
    <property type="project" value="UniProtKB-EC"/>
</dbReference>
<evidence type="ECO:0000256" key="10">
    <source>
        <dbReference type="ARBA" id="ARBA00022679"/>
    </source>
</evidence>
<feature type="transmembrane region" description="Helical" evidence="24">
    <location>
        <begin position="12"/>
        <end position="40"/>
    </location>
</feature>
<evidence type="ECO:0000256" key="22">
    <source>
        <dbReference type="ARBA" id="ARBA00032743"/>
    </source>
</evidence>
<keyword evidence="15 24" id="KW-0472">Membrane</keyword>
<evidence type="ECO:0000313" key="25">
    <source>
        <dbReference type="EMBL" id="SKA87040.1"/>
    </source>
</evidence>
<evidence type="ECO:0000256" key="1">
    <source>
        <dbReference type="ARBA" id="ARBA00001698"/>
    </source>
</evidence>
<feature type="transmembrane region" description="Helical" evidence="24">
    <location>
        <begin position="133"/>
        <end position="152"/>
    </location>
</feature>
<keyword evidence="14" id="KW-0443">Lipid metabolism</keyword>
<feature type="transmembrane region" description="Helical" evidence="24">
    <location>
        <begin position="101"/>
        <end position="121"/>
    </location>
</feature>
<comment type="subcellular location">
    <subcellularLocation>
        <location evidence="2">Cell membrane</location>
        <topology evidence="2">Multi-pass membrane protein</topology>
    </subcellularLocation>
</comment>
<evidence type="ECO:0000256" key="9">
    <source>
        <dbReference type="ARBA" id="ARBA00022516"/>
    </source>
</evidence>
<feature type="transmembrane region" description="Helical" evidence="24">
    <location>
        <begin position="243"/>
        <end position="261"/>
    </location>
</feature>
<dbReference type="AlphaFoldDB" id="A0A1T4XBT4"/>
<keyword evidence="16" id="KW-0594">Phospholipid biosynthesis</keyword>
<name>A0A1T4XBT4_9CLOT</name>
<dbReference type="EMBL" id="FUYH01000007">
    <property type="protein sequence ID" value="SKA87040.1"/>
    <property type="molecule type" value="Genomic_DNA"/>
</dbReference>
<evidence type="ECO:0000256" key="2">
    <source>
        <dbReference type="ARBA" id="ARBA00004651"/>
    </source>
</evidence>
<evidence type="ECO:0000256" key="11">
    <source>
        <dbReference type="ARBA" id="ARBA00022692"/>
    </source>
</evidence>